<evidence type="ECO:0000313" key="3">
    <source>
        <dbReference type="Proteomes" id="UP001221898"/>
    </source>
</evidence>
<reference evidence="2" key="1">
    <citation type="journal article" date="2023" name="Science">
        <title>Genome structures resolve the early diversification of teleost fishes.</title>
        <authorList>
            <person name="Parey E."/>
            <person name="Louis A."/>
            <person name="Montfort J."/>
            <person name="Bouchez O."/>
            <person name="Roques C."/>
            <person name="Iampietro C."/>
            <person name="Lluch J."/>
            <person name="Castinel A."/>
            <person name="Donnadieu C."/>
            <person name="Desvignes T."/>
            <person name="Floi Bucao C."/>
            <person name="Jouanno E."/>
            <person name="Wen M."/>
            <person name="Mejri S."/>
            <person name="Dirks R."/>
            <person name="Jansen H."/>
            <person name="Henkel C."/>
            <person name="Chen W.J."/>
            <person name="Zahm M."/>
            <person name="Cabau C."/>
            <person name="Klopp C."/>
            <person name="Thompson A.W."/>
            <person name="Robinson-Rechavi M."/>
            <person name="Braasch I."/>
            <person name="Lecointre G."/>
            <person name="Bobe J."/>
            <person name="Postlethwait J.H."/>
            <person name="Berthelot C."/>
            <person name="Roest Crollius H."/>
            <person name="Guiguen Y."/>
        </authorList>
    </citation>
    <scope>NUCLEOTIDE SEQUENCE</scope>
    <source>
        <strain evidence="2">NC1722</strain>
    </source>
</reference>
<protein>
    <submittedName>
        <fullName evidence="2">Uncharacterized protein</fullName>
    </submittedName>
</protein>
<name>A0AAD7RFL2_9TELE</name>
<gene>
    <name evidence="2" type="ORF">AAFF_G00230930</name>
</gene>
<feature type="region of interest" description="Disordered" evidence="1">
    <location>
        <begin position="59"/>
        <end position="85"/>
    </location>
</feature>
<accession>A0AAD7RFL2</accession>
<organism evidence="2 3">
    <name type="scientific">Aldrovandia affinis</name>
    <dbReference type="NCBI Taxonomy" id="143900"/>
    <lineage>
        <taxon>Eukaryota</taxon>
        <taxon>Metazoa</taxon>
        <taxon>Chordata</taxon>
        <taxon>Craniata</taxon>
        <taxon>Vertebrata</taxon>
        <taxon>Euteleostomi</taxon>
        <taxon>Actinopterygii</taxon>
        <taxon>Neopterygii</taxon>
        <taxon>Teleostei</taxon>
        <taxon>Notacanthiformes</taxon>
        <taxon>Halosauridae</taxon>
        <taxon>Aldrovandia</taxon>
    </lineage>
</organism>
<dbReference type="EMBL" id="JAINUG010000300">
    <property type="protein sequence ID" value="KAJ8379181.1"/>
    <property type="molecule type" value="Genomic_DNA"/>
</dbReference>
<keyword evidence="3" id="KW-1185">Reference proteome</keyword>
<comment type="caution">
    <text evidence="2">The sequence shown here is derived from an EMBL/GenBank/DDBJ whole genome shotgun (WGS) entry which is preliminary data.</text>
</comment>
<evidence type="ECO:0000256" key="1">
    <source>
        <dbReference type="SAM" id="MobiDB-lite"/>
    </source>
</evidence>
<dbReference type="Proteomes" id="UP001221898">
    <property type="component" value="Unassembled WGS sequence"/>
</dbReference>
<evidence type="ECO:0000313" key="2">
    <source>
        <dbReference type="EMBL" id="KAJ8379181.1"/>
    </source>
</evidence>
<sequence length="85" mass="9728">MTLFKEMHNFQVDFKRGGGGILREPRSWWRINIQEAPVQPPAPISKSCSFTLTSRTPGLNCGHRSRRPRETARMSVRGSEGVFRQ</sequence>
<dbReference type="AlphaFoldDB" id="A0AAD7RFL2"/>
<proteinExistence type="predicted"/>